<dbReference type="OrthoDB" id="6196478at2"/>
<dbReference type="EMBL" id="FNAG01000006">
    <property type="protein sequence ID" value="SDD74114.1"/>
    <property type="molecule type" value="Genomic_DNA"/>
</dbReference>
<evidence type="ECO:0000313" key="3">
    <source>
        <dbReference type="Proteomes" id="UP000199603"/>
    </source>
</evidence>
<keyword evidence="1" id="KW-0732">Signal</keyword>
<sequence>MRKTLALLLAVSAGSAQAYQPEAGLWWNPNESGSGFTIELQDNVLAFTGYLGETNGQPVWYTSAGFMNGNALYEGDLLRFTGSQCAGCSYSGPPQGQRVGSLRLAFDANDPTRGTLTWNVPPQPTRSMPIERYYYYYKRGGDGSAPIQVTKMLGEWSLNLDFSDYPNYGAFRFSGDVLVFDEANLSDGTWYFDGCRSETSLDAECSANALRFNGASGFYSRDRRRQSIVVDDNSVNSSGQRLCMYYEAPVQSEYFSAGATGNNDGGFTIFPCSANPLNYVLYPLRGFRSASRTFVETGRGPSKRVEAANVDDTPALREAAPLKSVAQRKREQAEAGYIAFESEVQALVQRVNGKR</sequence>
<keyword evidence="3" id="KW-1185">Reference proteome</keyword>
<reference evidence="2 3" key="1">
    <citation type="submission" date="2016-10" db="EMBL/GenBank/DDBJ databases">
        <authorList>
            <person name="de Groot N.N."/>
        </authorList>
    </citation>
    <scope>NUCLEOTIDE SEQUENCE [LARGE SCALE GENOMIC DNA]</scope>
    <source>
        <strain evidence="2 3">DSM 16957</strain>
    </source>
</reference>
<protein>
    <submittedName>
        <fullName evidence="2">Uncharacterized protein</fullName>
    </submittedName>
</protein>
<feature type="chain" id="PRO_5011626190" evidence="1">
    <location>
        <begin position="19"/>
        <end position="355"/>
    </location>
</feature>
<feature type="signal peptide" evidence="1">
    <location>
        <begin position="1"/>
        <end position="18"/>
    </location>
</feature>
<dbReference type="AlphaFoldDB" id="A0A1G6X7M9"/>
<dbReference type="Proteomes" id="UP000199603">
    <property type="component" value="Unassembled WGS sequence"/>
</dbReference>
<evidence type="ECO:0000313" key="2">
    <source>
        <dbReference type="EMBL" id="SDD74114.1"/>
    </source>
</evidence>
<name>A0A1G6X7M9_9GAMM</name>
<dbReference type="RefSeq" id="WP_091242723.1">
    <property type="nucleotide sequence ID" value="NZ_FNAG01000006.1"/>
</dbReference>
<dbReference type="STRING" id="265719.SAMN04488509_10680"/>
<gene>
    <name evidence="2" type="ORF">SAMN04488509_10680</name>
</gene>
<accession>A0A1G6X7M9</accession>
<organism evidence="2 3">
    <name type="scientific">Aquimonas voraii</name>
    <dbReference type="NCBI Taxonomy" id="265719"/>
    <lineage>
        <taxon>Bacteria</taxon>
        <taxon>Pseudomonadati</taxon>
        <taxon>Pseudomonadota</taxon>
        <taxon>Gammaproteobacteria</taxon>
        <taxon>Lysobacterales</taxon>
        <taxon>Lysobacteraceae</taxon>
        <taxon>Aquimonas</taxon>
    </lineage>
</organism>
<evidence type="ECO:0000256" key="1">
    <source>
        <dbReference type="SAM" id="SignalP"/>
    </source>
</evidence>
<proteinExistence type="predicted"/>